<name>A0ACC1CYF4_9NEOP</name>
<dbReference type="Proteomes" id="UP000824533">
    <property type="component" value="Linkage Group LG13"/>
</dbReference>
<evidence type="ECO:0000313" key="1">
    <source>
        <dbReference type="EMBL" id="KAJ0176759.1"/>
    </source>
</evidence>
<accession>A0ACC1CYF4</accession>
<evidence type="ECO:0000313" key="2">
    <source>
        <dbReference type="Proteomes" id="UP000824533"/>
    </source>
</evidence>
<sequence>MFQTKAWIFGAVLLKFILRREAAWHELSGGRDMRRAPPAQTAVVALALSLLLRLANAGPMGPGVPENITVTFLNPTTVRVSWSTTADLVEKYDVTYKPSDARVVLEVAGNSDAVILSGLEADTQYQVTVAALWGGHKFRSRPIVFRTLEPPRTSPQQDGGLAGATPRSSVAPPDPSPTFPTIRGVEIGIVVLVLLVWIGAIALFFNRWGKIRMLLPYQPDYKQEQLKVPGSSALAAATAAGTCGVHSAPSACSPDKSDRPNIFPLLFSTFDSYYLKPHMRWSHTHTQSLECEEHLLARCSRPRVNSAIFVSAEPTGFAGFDAGEFLRRHGSQSKLCRKARSADNIPLTTMSDSSERLCKAKPPREETINEEASKSDDSGSVETVKHFGLPILSVSGPSPPDEDYDQIDEYL</sequence>
<organism evidence="1 2">
    <name type="scientific">Dendrolimus kikuchii</name>
    <dbReference type="NCBI Taxonomy" id="765133"/>
    <lineage>
        <taxon>Eukaryota</taxon>
        <taxon>Metazoa</taxon>
        <taxon>Ecdysozoa</taxon>
        <taxon>Arthropoda</taxon>
        <taxon>Hexapoda</taxon>
        <taxon>Insecta</taxon>
        <taxon>Pterygota</taxon>
        <taxon>Neoptera</taxon>
        <taxon>Endopterygota</taxon>
        <taxon>Lepidoptera</taxon>
        <taxon>Glossata</taxon>
        <taxon>Ditrysia</taxon>
        <taxon>Bombycoidea</taxon>
        <taxon>Lasiocampidae</taxon>
        <taxon>Dendrolimus</taxon>
    </lineage>
</organism>
<comment type="caution">
    <text evidence="1">The sequence shown here is derived from an EMBL/GenBank/DDBJ whole genome shotgun (WGS) entry which is preliminary data.</text>
</comment>
<dbReference type="EMBL" id="CM034399">
    <property type="protein sequence ID" value="KAJ0176759.1"/>
    <property type="molecule type" value="Genomic_DNA"/>
</dbReference>
<gene>
    <name evidence="1" type="ORF">K1T71_007938</name>
</gene>
<proteinExistence type="predicted"/>
<protein>
    <submittedName>
        <fullName evidence="1">Uncharacterized protein</fullName>
    </submittedName>
</protein>
<reference evidence="1 2" key="1">
    <citation type="journal article" date="2021" name="Front. Genet.">
        <title>Chromosome-Level Genome Assembly Reveals Significant Gene Expansion in the Toll and IMD Signaling Pathways of Dendrolimus kikuchii.</title>
        <authorList>
            <person name="Zhou J."/>
            <person name="Wu P."/>
            <person name="Xiong Z."/>
            <person name="Liu N."/>
            <person name="Zhao N."/>
            <person name="Ji M."/>
            <person name="Qiu Y."/>
            <person name="Yang B."/>
        </authorList>
    </citation>
    <scope>NUCLEOTIDE SEQUENCE [LARGE SCALE GENOMIC DNA]</scope>
    <source>
        <strain evidence="1">Ann1</strain>
    </source>
</reference>
<keyword evidence="2" id="KW-1185">Reference proteome</keyword>